<dbReference type="SUPFAM" id="SSF52266">
    <property type="entry name" value="SGNH hydrolase"/>
    <property type="match status" value="1"/>
</dbReference>
<organism evidence="3 4">
    <name type="scientific">Hanamia caeni</name>
    <dbReference type="NCBI Taxonomy" id="2294116"/>
    <lineage>
        <taxon>Bacteria</taxon>
        <taxon>Pseudomonadati</taxon>
        <taxon>Bacteroidota</taxon>
        <taxon>Chitinophagia</taxon>
        <taxon>Chitinophagales</taxon>
        <taxon>Chitinophagaceae</taxon>
        <taxon>Hanamia</taxon>
    </lineage>
</organism>
<keyword evidence="4" id="KW-1185">Reference proteome</keyword>
<name>A0A3M9N8Z2_9BACT</name>
<dbReference type="PANTHER" id="PTHR22901">
    <property type="entry name" value="SIALATE O-ACETYLESTERASE"/>
    <property type="match status" value="1"/>
</dbReference>
<dbReference type="Proteomes" id="UP000267223">
    <property type="component" value="Unassembled WGS sequence"/>
</dbReference>
<evidence type="ECO:0000313" key="4">
    <source>
        <dbReference type="Proteomes" id="UP000267223"/>
    </source>
</evidence>
<dbReference type="OrthoDB" id="9816001at2"/>
<dbReference type="InterPro" id="IPR036514">
    <property type="entry name" value="SGNH_hydro_sf"/>
</dbReference>
<dbReference type="EMBL" id="RJJR01000016">
    <property type="protein sequence ID" value="RNI33855.1"/>
    <property type="molecule type" value="Genomic_DNA"/>
</dbReference>
<evidence type="ECO:0000313" key="3">
    <source>
        <dbReference type="EMBL" id="RNI33855.1"/>
    </source>
</evidence>
<dbReference type="GO" id="GO:0001681">
    <property type="term" value="F:sialate O-acetylesterase activity"/>
    <property type="evidence" value="ECO:0007669"/>
    <property type="project" value="InterPro"/>
</dbReference>
<keyword evidence="1" id="KW-0378">Hydrolase</keyword>
<comment type="caution">
    <text evidence="3">The sequence shown here is derived from an EMBL/GenBank/DDBJ whole genome shotgun (WGS) entry which is preliminary data.</text>
</comment>
<accession>A0A3M9N8Z2</accession>
<dbReference type="Pfam" id="PF03629">
    <property type="entry name" value="SASA"/>
    <property type="match status" value="1"/>
</dbReference>
<dbReference type="PANTHER" id="PTHR22901:SF0">
    <property type="entry name" value="SIALATE O-ACETYLESTERASE"/>
    <property type="match status" value="1"/>
</dbReference>
<dbReference type="AlphaFoldDB" id="A0A3M9N8Z2"/>
<dbReference type="InterPro" id="IPR005181">
    <property type="entry name" value="SASA"/>
</dbReference>
<dbReference type="RefSeq" id="WP_123122112.1">
    <property type="nucleotide sequence ID" value="NZ_RJJR01000016.1"/>
</dbReference>
<protein>
    <submittedName>
        <fullName evidence="3">Sialate O-acetylesterase</fullName>
    </submittedName>
</protein>
<dbReference type="GO" id="GO:0005975">
    <property type="term" value="P:carbohydrate metabolic process"/>
    <property type="evidence" value="ECO:0007669"/>
    <property type="project" value="TreeGrafter"/>
</dbReference>
<gene>
    <name evidence="3" type="ORF">EFY79_17905</name>
</gene>
<dbReference type="InterPro" id="IPR039329">
    <property type="entry name" value="SIAE"/>
</dbReference>
<sequence length="466" mass="51902">MRRVFFFLPALLFFFISKADAYLRLPDIFSDNMVLQQQTTIQFHGWANPGQKISVIAGWNSDTLKANTISNASWTVNLQTPTAGGPYQITIIGDTTITIQNVLIGDNWFCSGQSNMEFSADWHKDYYQKEVENANHPAIRFFHIQKITAPYPQQEVRGRWEVCSPATMHSFSAAAYFFGRTINESIHQPVGLIESCWGGTPVEAWTPIEVFNNNQKLAISAAILTPGGGWPVLPSVAYNAMIAPVTSFAIKGAIWYQGETNTANPDTYSETFGDMIYAWRRLWKNDFPFYFVQIAPFKYGAGNKGALVREQQLMTYRSVPNTGMVVVSDITGDTNDIHPVNKIDVGKRLAGWALANTYGKQNIVYSGPLYRSMEVKGNKAIVHFDFAKDGLVKKGNALIDFMIAGDDKTFYPATAIIQDSEVIVSSSSVQNPKAVRMGFSNTAVPNLFNRAGLPASPFRTDDWEVK</sequence>
<proteinExistence type="predicted"/>
<evidence type="ECO:0000259" key="2">
    <source>
        <dbReference type="Pfam" id="PF03629"/>
    </source>
</evidence>
<reference evidence="3 4" key="1">
    <citation type="submission" date="2018-11" db="EMBL/GenBank/DDBJ databases">
        <title>Draft genome sequence of Ferruginibacter sp. BO-59.</title>
        <authorList>
            <person name="Im W.T."/>
        </authorList>
    </citation>
    <scope>NUCLEOTIDE SEQUENCE [LARGE SCALE GENOMIC DNA]</scope>
    <source>
        <strain evidence="3 4">BO-59</strain>
    </source>
</reference>
<evidence type="ECO:0000256" key="1">
    <source>
        <dbReference type="ARBA" id="ARBA00022801"/>
    </source>
</evidence>
<dbReference type="Gene3D" id="3.40.50.1110">
    <property type="entry name" value="SGNH hydrolase"/>
    <property type="match status" value="1"/>
</dbReference>
<feature type="domain" description="Sialate O-acetylesterase" evidence="2">
    <location>
        <begin position="108"/>
        <end position="350"/>
    </location>
</feature>